<gene>
    <name evidence="1" type="ORF">BZ3500_MVSOF-1268-A1-R1_CHR4-2G07133</name>
</gene>
<reference evidence="2" key="1">
    <citation type="submission" date="2016-10" db="EMBL/GenBank/DDBJ databases">
        <authorList>
            <person name="Jeantristanb JTB J.-T."/>
            <person name="Ricardo R."/>
        </authorList>
    </citation>
    <scope>NUCLEOTIDE SEQUENCE [LARGE SCALE GENOMIC DNA]</scope>
</reference>
<dbReference type="STRING" id="289078.A0A2X0LND5"/>
<evidence type="ECO:0000313" key="2">
    <source>
        <dbReference type="Proteomes" id="UP000249723"/>
    </source>
</evidence>
<protein>
    <submittedName>
        <fullName evidence="1">BZ3500_MvSof-1268-A1-R1_Chr4-2g07133 protein</fullName>
    </submittedName>
</protein>
<proteinExistence type="predicted"/>
<accession>A0A2X0LND5</accession>
<keyword evidence="2" id="KW-1185">Reference proteome</keyword>
<evidence type="ECO:0000313" key="1">
    <source>
        <dbReference type="EMBL" id="SCZ97317.1"/>
    </source>
</evidence>
<organism evidence="1 2">
    <name type="scientific">Microbotryum saponariae</name>
    <dbReference type="NCBI Taxonomy" id="289078"/>
    <lineage>
        <taxon>Eukaryota</taxon>
        <taxon>Fungi</taxon>
        <taxon>Dikarya</taxon>
        <taxon>Basidiomycota</taxon>
        <taxon>Pucciniomycotina</taxon>
        <taxon>Microbotryomycetes</taxon>
        <taxon>Microbotryales</taxon>
        <taxon>Microbotryaceae</taxon>
        <taxon>Microbotryum</taxon>
    </lineage>
</organism>
<dbReference type="Proteomes" id="UP000249723">
    <property type="component" value="Unassembled WGS sequence"/>
</dbReference>
<dbReference type="OrthoDB" id="2894435at2759"/>
<dbReference type="AlphaFoldDB" id="A0A2X0LND5"/>
<name>A0A2X0LND5_9BASI</name>
<sequence length="126" mass="14695">MTKSTLNTCYAMDDRHAKVYLFSLVVKQWRAGKGVPVAWMLTPHETQYPIMNWLRRVRSSVPSFVPETFVLDCSDTEATVARLAFADACRGEYDHYGERRTSRVFEYNVVMQYIWPSYLSRTEPAQ</sequence>
<dbReference type="EMBL" id="FMWP01000092">
    <property type="protein sequence ID" value="SCZ97317.1"/>
    <property type="molecule type" value="Genomic_DNA"/>
</dbReference>